<gene>
    <name evidence="2" type="ORF">TGAMA5MH_06147</name>
</gene>
<name>A0A2K0T8X0_9HYPO</name>
<dbReference type="AlphaFoldDB" id="A0A2K0T8X0"/>
<protein>
    <submittedName>
        <fullName evidence="2">Uncharacterized protein</fullName>
    </submittedName>
</protein>
<evidence type="ECO:0000313" key="3">
    <source>
        <dbReference type="Proteomes" id="UP000236546"/>
    </source>
</evidence>
<feature type="region of interest" description="Disordered" evidence="1">
    <location>
        <begin position="22"/>
        <end position="50"/>
    </location>
</feature>
<evidence type="ECO:0000313" key="2">
    <source>
        <dbReference type="EMBL" id="PNP41969.1"/>
    </source>
</evidence>
<organism evidence="2 3">
    <name type="scientific">Trichoderma gamsii</name>
    <dbReference type="NCBI Taxonomy" id="398673"/>
    <lineage>
        <taxon>Eukaryota</taxon>
        <taxon>Fungi</taxon>
        <taxon>Dikarya</taxon>
        <taxon>Ascomycota</taxon>
        <taxon>Pezizomycotina</taxon>
        <taxon>Sordariomycetes</taxon>
        <taxon>Hypocreomycetidae</taxon>
        <taxon>Hypocreales</taxon>
        <taxon>Hypocreaceae</taxon>
        <taxon>Trichoderma</taxon>
    </lineage>
</organism>
<sequence length="50" mass="4890">MAAFASSFDASVSMVDSARSGYNIVSRPNTGPGSGSSSSSGSSSTGRRGN</sequence>
<evidence type="ECO:0000256" key="1">
    <source>
        <dbReference type="SAM" id="MobiDB-lite"/>
    </source>
</evidence>
<dbReference type="Proteomes" id="UP000236546">
    <property type="component" value="Unassembled WGS sequence"/>
</dbReference>
<proteinExistence type="predicted"/>
<accession>A0A2K0T8X0</accession>
<dbReference type="EMBL" id="MTYH01000052">
    <property type="protein sequence ID" value="PNP41969.1"/>
    <property type="molecule type" value="Genomic_DNA"/>
</dbReference>
<comment type="caution">
    <text evidence="2">The sequence shown here is derived from an EMBL/GenBank/DDBJ whole genome shotgun (WGS) entry which is preliminary data.</text>
</comment>
<reference evidence="2 3" key="1">
    <citation type="submission" date="2017-02" db="EMBL/GenBank/DDBJ databases">
        <title>Genomes of Trichoderma spp. with biocontrol activity.</title>
        <authorList>
            <person name="Gardiner D."/>
            <person name="Kazan K."/>
            <person name="Vos C."/>
            <person name="Harvey P."/>
        </authorList>
    </citation>
    <scope>NUCLEOTIDE SEQUENCE [LARGE SCALE GENOMIC DNA]</scope>
    <source>
        <strain evidence="2 3">A5MH</strain>
    </source>
</reference>
<feature type="compositionally biased region" description="Low complexity" evidence="1">
    <location>
        <begin position="26"/>
        <end position="50"/>
    </location>
</feature>